<gene>
    <name evidence="2" type="ORF">GCM10009102_30570</name>
</gene>
<feature type="transmembrane region" description="Helical" evidence="1">
    <location>
        <begin position="26"/>
        <end position="46"/>
    </location>
</feature>
<keyword evidence="1" id="KW-0472">Membrane</keyword>
<keyword evidence="1" id="KW-1133">Transmembrane helix</keyword>
<name>A0ABN1HZJ5_9SPHN</name>
<sequence>MNPVGFTGASDMFNDIWIARKSALSLARTLMVATMVIAVGTQYAVITADDHESSLTIVNEYDPFA</sequence>
<evidence type="ECO:0000313" key="3">
    <source>
        <dbReference type="Proteomes" id="UP001500238"/>
    </source>
</evidence>
<organism evidence="2 3">
    <name type="scientific">Sphingomonas insulae</name>
    <dbReference type="NCBI Taxonomy" id="424800"/>
    <lineage>
        <taxon>Bacteria</taxon>
        <taxon>Pseudomonadati</taxon>
        <taxon>Pseudomonadota</taxon>
        <taxon>Alphaproteobacteria</taxon>
        <taxon>Sphingomonadales</taxon>
        <taxon>Sphingomonadaceae</taxon>
        <taxon>Sphingomonas</taxon>
    </lineage>
</organism>
<reference evidence="2 3" key="1">
    <citation type="journal article" date="2019" name="Int. J. Syst. Evol. Microbiol.">
        <title>The Global Catalogue of Microorganisms (GCM) 10K type strain sequencing project: providing services to taxonomists for standard genome sequencing and annotation.</title>
        <authorList>
            <consortium name="The Broad Institute Genomics Platform"/>
            <consortium name="The Broad Institute Genome Sequencing Center for Infectious Disease"/>
            <person name="Wu L."/>
            <person name="Ma J."/>
        </authorList>
    </citation>
    <scope>NUCLEOTIDE SEQUENCE [LARGE SCALE GENOMIC DNA]</scope>
    <source>
        <strain evidence="2 3">JCM 14603</strain>
    </source>
</reference>
<comment type="caution">
    <text evidence="2">The sequence shown here is derived from an EMBL/GenBank/DDBJ whole genome shotgun (WGS) entry which is preliminary data.</text>
</comment>
<keyword evidence="3" id="KW-1185">Reference proteome</keyword>
<accession>A0ABN1HZJ5</accession>
<evidence type="ECO:0000313" key="2">
    <source>
        <dbReference type="EMBL" id="GAA0676034.1"/>
    </source>
</evidence>
<keyword evidence="1" id="KW-0812">Transmembrane</keyword>
<proteinExistence type="predicted"/>
<protein>
    <submittedName>
        <fullName evidence="2">Uncharacterized protein</fullName>
    </submittedName>
</protein>
<evidence type="ECO:0000256" key="1">
    <source>
        <dbReference type="SAM" id="Phobius"/>
    </source>
</evidence>
<dbReference type="EMBL" id="BAAAES010000011">
    <property type="protein sequence ID" value="GAA0676034.1"/>
    <property type="molecule type" value="Genomic_DNA"/>
</dbReference>
<dbReference type="Proteomes" id="UP001500238">
    <property type="component" value="Unassembled WGS sequence"/>
</dbReference>